<dbReference type="InterPro" id="IPR035965">
    <property type="entry name" value="PAS-like_dom_sf"/>
</dbReference>
<evidence type="ECO:0000256" key="10">
    <source>
        <dbReference type="ARBA" id="ARBA00023136"/>
    </source>
</evidence>
<evidence type="ECO:0000256" key="9">
    <source>
        <dbReference type="ARBA" id="ARBA00023012"/>
    </source>
</evidence>
<dbReference type="NCBIfam" id="TIGR00229">
    <property type="entry name" value="sensory_box"/>
    <property type="match status" value="6"/>
</dbReference>
<dbReference type="PROSITE" id="PS50887">
    <property type="entry name" value="GGDEF"/>
    <property type="match status" value="1"/>
</dbReference>
<evidence type="ECO:0000256" key="3">
    <source>
        <dbReference type="ARBA" id="ARBA00022679"/>
    </source>
</evidence>
<dbReference type="SMART" id="SM00086">
    <property type="entry name" value="PAC"/>
    <property type="match status" value="5"/>
</dbReference>
<evidence type="ECO:0000259" key="13">
    <source>
        <dbReference type="PROSITE" id="PS50113"/>
    </source>
</evidence>
<feature type="domain" description="PAC" evidence="13">
    <location>
        <begin position="496"/>
        <end position="549"/>
    </location>
</feature>
<evidence type="ECO:0000256" key="6">
    <source>
        <dbReference type="ARBA" id="ARBA00022777"/>
    </source>
</evidence>
<keyword evidence="2" id="KW-0597">Phosphoprotein</keyword>
<evidence type="ECO:0000259" key="15">
    <source>
        <dbReference type="PROSITE" id="PS50887"/>
    </source>
</evidence>
<dbReference type="InterPro" id="IPR052155">
    <property type="entry name" value="Biofilm_reg_signaling"/>
</dbReference>
<dbReference type="InterPro" id="IPR013767">
    <property type="entry name" value="PAS_fold"/>
</dbReference>
<dbReference type="InterPro" id="IPR043128">
    <property type="entry name" value="Rev_trsase/Diguanyl_cyclase"/>
</dbReference>
<dbReference type="PROSITE" id="PS50113">
    <property type="entry name" value="PAC"/>
    <property type="match status" value="5"/>
</dbReference>
<dbReference type="InterPro" id="IPR000700">
    <property type="entry name" value="PAS-assoc_C"/>
</dbReference>
<keyword evidence="17" id="KW-1185">Reference proteome</keyword>
<evidence type="ECO:0000256" key="8">
    <source>
        <dbReference type="ARBA" id="ARBA00022989"/>
    </source>
</evidence>
<dbReference type="InterPro" id="IPR013655">
    <property type="entry name" value="PAS_fold_3"/>
</dbReference>
<dbReference type="Pfam" id="PF00990">
    <property type="entry name" value="GGDEF"/>
    <property type="match status" value="1"/>
</dbReference>
<dbReference type="Pfam" id="PF00989">
    <property type="entry name" value="PAS"/>
    <property type="match status" value="1"/>
</dbReference>
<sequence length="1360" mass="151335">MALSGSAGASLVGSGLLLVLSLALLACLLRGRTRVQNEPLQNWHAELAAELLPGRAIAWLAYLLAVLLTGAVLALRAWLVSDVDAHPMLILFMLPIMLCASLGGLGPGLLATALAGLAASYSPGWPPYAALPWGRHLQLIFLLVEGVAVCVLGATLKRSLSRMALNRRLLDSVVSSTSDAVFVKDVQGRYLLVNQAGLALVGKRADEVLGRDDHSVFAEETARKLIVADRAIMQSGKVQCSEECLTLQDGGQMVFMVTKGPIYSPQGRLVGIFGISRDVTEHRRAEEALRASESELLLAQQLAGLGSWSWDLRRDRHLWSAEVYRLFGLDSHEEPPAYSAMQHFFTLESWARLSEAVERCRLIGMGYECDLEVLRSDGTSCWVTARGEARRDEDGKVAGLYGTVQDITERKMMALQVKASEARLQLVAEATSDGFWDWDLRSGRVYRSPRYYEVTCTRAEDDTGDFRFFRQLVHSADLPFVLQAIEAHRRGKTPRIEVEFRLANQENGVRWLLARGKAVEWDERGGALRLVGNLSDITERKRVDDDLRLVLNEAGDAIWVTDAEGYYIFANPAACRLTGHSLEELKGMQIRDLVAPECLPALPAHLAMLGSGAFLRSEWTLRLRKGGGICVDLTTGRLKDGRYMAFGRDLTEQRRAEQALRSREQQLARVIEGSDQGYWDWNLKTGSFQVSPRWESMLGYGPGQMRVTADNWYEHVHPEDAVRARESIQRNLSGASASHEVEIRCRSRGGDWRWILSRGRVVERDEDGAPLMMSGTHTDITERKVFEQTQKEAAAVFSSSYEGILMVSPDGFITKVNQAFTRITGYSAEEAVGQKPNILSSGKQSANFYDELWSSIRGHDFWRGELWNRRKNGELYAELLSISVVRDESGQVQHYIGIFSDITQLKQHEAELDRVAHFDPLTGVANRRLLSDRLRQAIVRATRSGKSCAVCFLDLDGFKAVNDQYGHEVGDQLLVAVSGHLKSVLRGDDTLARLGGDEFVVLLSDISSTEECMLVLDRILAAVAAPVPVGNGVVNVTGSIGVSLYPQDNVDPDTLLRHADQAMYVAKEGGKNRYQLFDPESDRKAQEHRQFMELLRQALSRSEFTLYYQPKVDLFDGEIIGMEALIRWHHPRRGVLAPADFLPHLRGNELEEAFGDWVLDAALKQASQWMESGQDMPVSANVSASYLLGGDFCDKLAAALARYPNVPPDHLELEVQESAQTDVEKTIETLRGCRELGVRFALDDFGTGYASLNYLRQLPVDTLKIDNSFVHDMLSSADDRRIVEGIVQLAAIFNRDVIAEGVETLEHGALLRKLGCRYAQGFGIARPMEAGAVPGWCRRWRQGEIWRKLAPQPAEELRSK</sequence>
<feature type="domain" description="PAC" evidence="13">
    <location>
        <begin position="739"/>
        <end position="792"/>
    </location>
</feature>
<dbReference type="PROSITE" id="PS50112">
    <property type="entry name" value="PAS"/>
    <property type="match status" value="4"/>
</dbReference>
<evidence type="ECO:0000313" key="17">
    <source>
        <dbReference type="Proteomes" id="UP000237082"/>
    </source>
</evidence>
<dbReference type="CDD" id="cd01948">
    <property type="entry name" value="EAL"/>
    <property type="match status" value="1"/>
</dbReference>
<dbReference type="Gene3D" id="1.20.120.620">
    <property type="entry name" value="Backbone structure of the membrane domain of e. Coli histidine kinase receptor kdpd"/>
    <property type="match status" value="1"/>
</dbReference>
<keyword evidence="3" id="KW-0808">Transferase</keyword>
<dbReference type="InterPro" id="IPR001610">
    <property type="entry name" value="PAC"/>
</dbReference>
<dbReference type="SUPFAM" id="SSF141868">
    <property type="entry name" value="EAL domain-like"/>
    <property type="match status" value="1"/>
</dbReference>
<keyword evidence="8 11" id="KW-1133">Transmembrane helix</keyword>
<dbReference type="Pfam" id="PF08448">
    <property type="entry name" value="PAS_4"/>
    <property type="match status" value="1"/>
</dbReference>
<dbReference type="GO" id="GO:0006355">
    <property type="term" value="P:regulation of DNA-templated transcription"/>
    <property type="evidence" value="ECO:0007669"/>
    <property type="project" value="InterPro"/>
</dbReference>
<dbReference type="InterPro" id="IPR000160">
    <property type="entry name" value="GGDEF_dom"/>
</dbReference>
<feature type="transmembrane region" description="Helical" evidence="11">
    <location>
        <begin position="137"/>
        <end position="156"/>
    </location>
</feature>
<comment type="caution">
    <text evidence="16">The sequence shown here is derived from an EMBL/GenBank/DDBJ whole genome shotgun (WGS) entry which is preliminary data.</text>
</comment>
<dbReference type="SMART" id="SM00091">
    <property type="entry name" value="PAS"/>
    <property type="match status" value="5"/>
</dbReference>
<evidence type="ECO:0000256" key="1">
    <source>
        <dbReference type="ARBA" id="ARBA00004141"/>
    </source>
</evidence>
<dbReference type="CDD" id="cd01949">
    <property type="entry name" value="GGDEF"/>
    <property type="match status" value="1"/>
</dbReference>
<dbReference type="GO" id="GO:0005524">
    <property type="term" value="F:ATP binding"/>
    <property type="evidence" value="ECO:0007669"/>
    <property type="project" value="UniProtKB-KW"/>
</dbReference>
<dbReference type="CDD" id="cd00130">
    <property type="entry name" value="PAS"/>
    <property type="match status" value="6"/>
</dbReference>
<evidence type="ECO:0000256" key="2">
    <source>
        <dbReference type="ARBA" id="ARBA00022553"/>
    </source>
</evidence>
<feature type="domain" description="PAS" evidence="12">
    <location>
        <begin position="789"/>
        <end position="834"/>
    </location>
</feature>
<dbReference type="FunFam" id="3.30.70.270:FF:000001">
    <property type="entry name" value="Diguanylate cyclase domain protein"/>
    <property type="match status" value="1"/>
</dbReference>
<dbReference type="Pfam" id="PF13426">
    <property type="entry name" value="PAS_9"/>
    <property type="match status" value="1"/>
</dbReference>
<evidence type="ECO:0000256" key="5">
    <source>
        <dbReference type="ARBA" id="ARBA00022741"/>
    </source>
</evidence>
<accession>A0A2S5DKB9</accession>
<dbReference type="InterPro" id="IPR025201">
    <property type="entry name" value="KdpD_TM"/>
</dbReference>
<dbReference type="Gene3D" id="3.30.70.270">
    <property type="match status" value="1"/>
</dbReference>
<dbReference type="InterPro" id="IPR001633">
    <property type="entry name" value="EAL_dom"/>
</dbReference>
<evidence type="ECO:0000256" key="4">
    <source>
        <dbReference type="ARBA" id="ARBA00022692"/>
    </source>
</evidence>
<dbReference type="Gene3D" id="3.20.20.450">
    <property type="entry name" value="EAL domain"/>
    <property type="match status" value="1"/>
</dbReference>
<keyword evidence="6" id="KW-0418">Kinase</keyword>
<feature type="domain" description="PAC" evidence="13">
    <location>
        <begin position="367"/>
        <end position="419"/>
    </location>
</feature>
<dbReference type="PANTHER" id="PTHR44757">
    <property type="entry name" value="DIGUANYLATE CYCLASE DGCP"/>
    <property type="match status" value="1"/>
</dbReference>
<organism evidence="16 17">
    <name type="scientific">Chromobacterium alticapitis</name>
    <dbReference type="NCBI Taxonomy" id="2073169"/>
    <lineage>
        <taxon>Bacteria</taxon>
        <taxon>Pseudomonadati</taxon>
        <taxon>Pseudomonadota</taxon>
        <taxon>Betaproteobacteria</taxon>
        <taxon>Neisseriales</taxon>
        <taxon>Chromobacteriaceae</taxon>
        <taxon>Chromobacterium</taxon>
    </lineage>
</organism>
<dbReference type="InterPro" id="IPR038318">
    <property type="entry name" value="KdpD_sf"/>
</dbReference>
<dbReference type="Gene3D" id="2.10.70.100">
    <property type="match status" value="2"/>
</dbReference>
<feature type="domain" description="GGDEF" evidence="15">
    <location>
        <begin position="946"/>
        <end position="1079"/>
    </location>
</feature>
<dbReference type="PROSITE" id="PS50883">
    <property type="entry name" value="EAL"/>
    <property type="match status" value="1"/>
</dbReference>
<dbReference type="InterPro" id="IPR000014">
    <property type="entry name" value="PAS"/>
</dbReference>
<dbReference type="InterPro" id="IPR035919">
    <property type="entry name" value="EAL_sf"/>
</dbReference>
<evidence type="ECO:0008006" key="18">
    <source>
        <dbReference type="Google" id="ProtNLM"/>
    </source>
</evidence>
<dbReference type="SMART" id="SM00267">
    <property type="entry name" value="GGDEF"/>
    <property type="match status" value="1"/>
</dbReference>
<feature type="transmembrane region" description="Helical" evidence="11">
    <location>
        <begin position="56"/>
        <end position="79"/>
    </location>
</feature>
<dbReference type="SUPFAM" id="SSF55785">
    <property type="entry name" value="PYP-like sensor domain (PAS domain)"/>
    <property type="match status" value="6"/>
</dbReference>
<keyword evidence="9" id="KW-0902">Two-component regulatory system</keyword>
<keyword evidence="4 11" id="KW-0812">Transmembrane</keyword>
<feature type="domain" description="PAC" evidence="13">
    <location>
        <begin position="862"/>
        <end position="914"/>
    </location>
</feature>
<dbReference type="NCBIfam" id="TIGR00254">
    <property type="entry name" value="GGDEF"/>
    <property type="match status" value="1"/>
</dbReference>
<dbReference type="Gene3D" id="3.30.450.20">
    <property type="entry name" value="PAS domain"/>
    <property type="match status" value="6"/>
</dbReference>
<dbReference type="Pfam" id="PF13493">
    <property type="entry name" value="DUF4118"/>
    <property type="match status" value="1"/>
</dbReference>
<keyword evidence="7" id="KW-0067">ATP-binding</keyword>
<dbReference type="EMBL" id="PQWB01000012">
    <property type="protein sequence ID" value="POZ63418.1"/>
    <property type="molecule type" value="Genomic_DNA"/>
</dbReference>
<protein>
    <recommendedName>
        <fullName evidence="18">Histidine kinase</fullName>
    </recommendedName>
</protein>
<feature type="domain" description="PAS" evidence="12">
    <location>
        <begin position="663"/>
        <end position="735"/>
    </location>
</feature>
<keyword evidence="5" id="KW-0547">Nucleotide-binding</keyword>
<evidence type="ECO:0000259" key="14">
    <source>
        <dbReference type="PROSITE" id="PS50883"/>
    </source>
</evidence>
<gene>
    <name evidence="16" type="ORF">C2I19_03460</name>
</gene>
<feature type="domain" description="PAS" evidence="12">
    <location>
        <begin position="543"/>
        <end position="597"/>
    </location>
</feature>
<dbReference type="Proteomes" id="UP000237082">
    <property type="component" value="Unassembled WGS sequence"/>
</dbReference>
<dbReference type="SUPFAM" id="SSF55073">
    <property type="entry name" value="Nucleotide cyclase"/>
    <property type="match status" value="1"/>
</dbReference>
<dbReference type="PANTHER" id="PTHR44757:SF2">
    <property type="entry name" value="BIOFILM ARCHITECTURE MAINTENANCE PROTEIN MBAA"/>
    <property type="match status" value="1"/>
</dbReference>
<dbReference type="Pfam" id="PF08447">
    <property type="entry name" value="PAS_3"/>
    <property type="match status" value="3"/>
</dbReference>
<comment type="subcellular location">
    <subcellularLocation>
        <location evidence="1">Membrane</location>
        <topology evidence="1">Multi-pass membrane protein</topology>
    </subcellularLocation>
</comment>
<evidence type="ECO:0000259" key="12">
    <source>
        <dbReference type="PROSITE" id="PS50112"/>
    </source>
</evidence>
<dbReference type="InterPro" id="IPR013656">
    <property type="entry name" value="PAS_4"/>
</dbReference>
<dbReference type="Pfam" id="PF00563">
    <property type="entry name" value="EAL"/>
    <property type="match status" value="1"/>
</dbReference>
<dbReference type="GO" id="GO:0000160">
    <property type="term" value="P:phosphorelay signal transduction system"/>
    <property type="evidence" value="ECO:0007669"/>
    <property type="project" value="UniProtKB-KW"/>
</dbReference>
<reference evidence="17" key="1">
    <citation type="submission" date="2018-02" db="EMBL/GenBank/DDBJ databases">
        <authorList>
            <person name="O'Hara-Hanley K."/>
            <person name="Soby S."/>
        </authorList>
    </citation>
    <scope>NUCLEOTIDE SEQUENCE [LARGE SCALE GENOMIC DNA]</scope>
    <source>
        <strain evidence="17">MWU14-2602</strain>
    </source>
</reference>
<proteinExistence type="predicted"/>
<dbReference type="InterPro" id="IPR029787">
    <property type="entry name" value="Nucleotide_cyclase"/>
</dbReference>
<feature type="domain" description="PAC" evidence="13">
    <location>
        <begin position="239"/>
        <end position="291"/>
    </location>
</feature>
<name>A0A2S5DKB9_9NEIS</name>
<dbReference type="GO" id="GO:0016301">
    <property type="term" value="F:kinase activity"/>
    <property type="evidence" value="ECO:0007669"/>
    <property type="project" value="UniProtKB-KW"/>
</dbReference>
<evidence type="ECO:0000313" key="16">
    <source>
        <dbReference type="EMBL" id="POZ63418.1"/>
    </source>
</evidence>
<evidence type="ECO:0000256" key="7">
    <source>
        <dbReference type="ARBA" id="ARBA00022840"/>
    </source>
</evidence>
<evidence type="ECO:0000256" key="11">
    <source>
        <dbReference type="SAM" id="Phobius"/>
    </source>
</evidence>
<dbReference type="SMART" id="SM00052">
    <property type="entry name" value="EAL"/>
    <property type="match status" value="1"/>
</dbReference>
<feature type="transmembrane region" description="Helical" evidence="11">
    <location>
        <begin position="91"/>
        <end position="117"/>
    </location>
</feature>
<keyword evidence="10 11" id="KW-0472">Membrane</keyword>
<dbReference type="GO" id="GO:0016020">
    <property type="term" value="C:membrane"/>
    <property type="evidence" value="ECO:0007669"/>
    <property type="project" value="UniProtKB-SubCell"/>
</dbReference>
<feature type="domain" description="PAS" evidence="12">
    <location>
        <begin position="166"/>
        <end position="236"/>
    </location>
</feature>
<feature type="domain" description="EAL" evidence="14">
    <location>
        <begin position="1088"/>
        <end position="1341"/>
    </location>
</feature>